<evidence type="ECO:0000256" key="6">
    <source>
        <dbReference type="ARBA" id="ARBA00047941"/>
    </source>
</evidence>
<keyword evidence="2" id="KW-0949">S-adenosyl-L-methionine</keyword>
<gene>
    <name evidence="10" type="ORF">J2Z80_001564</name>
</gene>
<keyword evidence="11" id="KW-1185">Reference proteome</keyword>
<reference evidence="10" key="1">
    <citation type="submission" date="2021-03" db="EMBL/GenBank/DDBJ databases">
        <title>Genomic Encyclopedia of Type Strains, Phase IV (KMG-IV): sequencing the most valuable type-strain genomes for metagenomic binning, comparative biology and taxonomic classification.</title>
        <authorList>
            <person name="Goeker M."/>
        </authorList>
    </citation>
    <scope>NUCLEOTIDE SEQUENCE</scope>
    <source>
        <strain evidence="10">DSM 101588</strain>
    </source>
</reference>
<dbReference type="CDD" id="cd02440">
    <property type="entry name" value="AdoMet_MTases"/>
    <property type="match status" value="1"/>
</dbReference>
<evidence type="ECO:0000256" key="8">
    <source>
        <dbReference type="ARBA" id="ARBA00048428"/>
    </source>
</evidence>
<evidence type="ECO:0000256" key="1">
    <source>
        <dbReference type="ARBA" id="ARBA00022679"/>
    </source>
</evidence>
<name>A0ABS4NEE3_9THEO</name>
<keyword evidence="1" id="KW-0808">Transferase</keyword>
<comment type="catalytic activity">
    <reaction evidence="7">
        <text>arsenic triglutathione + 2 [thioredoxin]-dithiol + 2 S-adenosyl-L-methionine + H2O = dimethylarsinous acid + 2 [thioredoxin]-disulfide + 3 glutathione + 2 S-adenosyl-L-homocysteine + 2 H(+)</text>
        <dbReference type="Rhea" id="RHEA:69464"/>
        <dbReference type="Rhea" id="RHEA-COMP:10698"/>
        <dbReference type="Rhea" id="RHEA-COMP:10700"/>
        <dbReference type="ChEBI" id="CHEBI:15377"/>
        <dbReference type="ChEBI" id="CHEBI:15378"/>
        <dbReference type="ChEBI" id="CHEBI:23808"/>
        <dbReference type="ChEBI" id="CHEBI:29950"/>
        <dbReference type="ChEBI" id="CHEBI:50058"/>
        <dbReference type="ChEBI" id="CHEBI:57856"/>
        <dbReference type="ChEBI" id="CHEBI:57925"/>
        <dbReference type="ChEBI" id="CHEBI:59789"/>
        <dbReference type="ChEBI" id="CHEBI:183640"/>
        <dbReference type="EC" id="2.1.1.137"/>
    </reaction>
</comment>
<dbReference type="Gene3D" id="3.40.50.150">
    <property type="entry name" value="Vaccinia Virus protein VP39"/>
    <property type="match status" value="1"/>
</dbReference>
<dbReference type="RefSeq" id="WP_245301211.1">
    <property type="nucleotide sequence ID" value="NZ_JAGGLT010000015.1"/>
</dbReference>
<dbReference type="InterPro" id="IPR029063">
    <property type="entry name" value="SAM-dependent_MTases_sf"/>
</dbReference>
<accession>A0ABS4NEE3</accession>
<comment type="caution">
    <text evidence="10">The sequence shown here is derived from an EMBL/GenBank/DDBJ whole genome shotgun (WGS) entry which is preliminary data.</text>
</comment>
<dbReference type="SUPFAM" id="SSF53335">
    <property type="entry name" value="S-adenosyl-L-methionine-dependent methyltransferases"/>
    <property type="match status" value="1"/>
</dbReference>
<evidence type="ECO:0000259" key="9">
    <source>
        <dbReference type="Pfam" id="PF13847"/>
    </source>
</evidence>
<evidence type="ECO:0000256" key="4">
    <source>
        <dbReference type="ARBA" id="ARBA00034521"/>
    </source>
</evidence>
<proteinExistence type="inferred from homology"/>
<dbReference type="Pfam" id="PF13847">
    <property type="entry name" value="Methyltransf_31"/>
    <property type="match status" value="1"/>
</dbReference>
<comment type="catalytic activity">
    <reaction evidence="6">
        <text>arsenic triglutathione + [thioredoxin]-dithiol + S-adenosyl-L-methionine + 2 H2O = methylarsonous acid + [thioredoxin]-disulfide + 3 glutathione + S-adenosyl-L-homocysteine + H(+)</text>
        <dbReference type="Rhea" id="RHEA:69460"/>
        <dbReference type="Rhea" id="RHEA-COMP:10698"/>
        <dbReference type="Rhea" id="RHEA-COMP:10700"/>
        <dbReference type="ChEBI" id="CHEBI:15377"/>
        <dbReference type="ChEBI" id="CHEBI:15378"/>
        <dbReference type="ChEBI" id="CHEBI:17826"/>
        <dbReference type="ChEBI" id="CHEBI:29950"/>
        <dbReference type="ChEBI" id="CHEBI:50058"/>
        <dbReference type="ChEBI" id="CHEBI:57856"/>
        <dbReference type="ChEBI" id="CHEBI:57925"/>
        <dbReference type="ChEBI" id="CHEBI:59789"/>
        <dbReference type="ChEBI" id="CHEBI:183640"/>
        <dbReference type="EC" id="2.1.1.137"/>
    </reaction>
</comment>
<evidence type="ECO:0000313" key="11">
    <source>
        <dbReference type="Proteomes" id="UP001166402"/>
    </source>
</evidence>
<evidence type="ECO:0000256" key="5">
    <source>
        <dbReference type="ARBA" id="ARBA00034545"/>
    </source>
</evidence>
<dbReference type="PANTHER" id="PTHR43675:SF8">
    <property type="entry name" value="ARSENITE METHYLTRANSFERASE"/>
    <property type="match status" value="1"/>
</dbReference>
<comment type="similarity">
    <text evidence="3">Belongs to the methyltransferase superfamily. Arsenite methyltransferase family.</text>
</comment>
<dbReference type="InterPro" id="IPR026669">
    <property type="entry name" value="Arsenite_MeTrfase-like"/>
</dbReference>
<dbReference type="Proteomes" id="UP001166402">
    <property type="component" value="Unassembled WGS sequence"/>
</dbReference>
<protein>
    <recommendedName>
        <fullName evidence="5">Arsenite methyltransferase</fullName>
        <ecNumber evidence="4">2.1.1.137</ecNumber>
    </recommendedName>
</protein>
<dbReference type="EMBL" id="JAGGLT010000015">
    <property type="protein sequence ID" value="MBP2072041.1"/>
    <property type="molecule type" value="Genomic_DNA"/>
</dbReference>
<dbReference type="EC" id="2.1.1.137" evidence="4"/>
<evidence type="ECO:0000256" key="2">
    <source>
        <dbReference type="ARBA" id="ARBA00022691"/>
    </source>
</evidence>
<dbReference type="InterPro" id="IPR025714">
    <property type="entry name" value="Methyltranfer_dom"/>
</dbReference>
<feature type="domain" description="Methyltransferase" evidence="9">
    <location>
        <begin position="41"/>
        <end position="186"/>
    </location>
</feature>
<evidence type="ECO:0000256" key="3">
    <source>
        <dbReference type="ARBA" id="ARBA00034487"/>
    </source>
</evidence>
<comment type="catalytic activity">
    <reaction evidence="8">
        <text>arsenic triglutathione + 3 [thioredoxin]-dithiol + 3 S-adenosyl-L-methionine = trimethylarsine + 3 [thioredoxin]-disulfide + 3 glutathione + 3 S-adenosyl-L-homocysteine + 3 H(+)</text>
        <dbReference type="Rhea" id="RHEA:69432"/>
        <dbReference type="Rhea" id="RHEA-COMP:10698"/>
        <dbReference type="Rhea" id="RHEA-COMP:10700"/>
        <dbReference type="ChEBI" id="CHEBI:15378"/>
        <dbReference type="ChEBI" id="CHEBI:27130"/>
        <dbReference type="ChEBI" id="CHEBI:29950"/>
        <dbReference type="ChEBI" id="CHEBI:50058"/>
        <dbReference type="ChEBI" id="CHEBI:57856"/>
        <dbReference type="ChEBI" id="CHEBI:57925"/>
        <dbReference type="ChEBI" id="CHEBI:59789"/>
        <dbReference type="ChEBI" id="CHEBI:183640"/>
        <dbReference type="EC" id="2.1.1.137"/>
    </reaction>
</comment>
<evidence type="ECO:0000256" key="7">
    <source>
        <dbReference type="ARBA" id="ARBA00047943"/>
    </source>
</evidence>
<keyword evidence="10" id="KW-0830">Ubiquinone</keyword>
<sequence length="216" mass="24111">MAKGGDEMEAKENIINRYEKLAEEEDNLSCGGKNIVLADLKEGENVLDLGCGRGNDVLNAAKIIGEKAVAVGLDLTERMIEEAEKNRKKLNVKNAEFVVGDVENIPLQSEKFDVVISDCVINHAKDKEKVYKEIYRVLKNGGRFIVSDVVSKDRLPDEIVNDPEAWADCFGGAIPEEEYIKAINNAGFKEIEYLKKREYMKNGYPVASITIKGIKR</sequence>
<dbReference type="PANTHER" id="PTHR43675">
    <property type="entry name" value="ARSENITE METHYLTRANSFERASE"/>
    <property type="match status" value="1"/>
</dbReference>
<evidence type="ECO:0000313" key="10">
    <source>
        <dbReference type="EMBL" id="MBP2072041.1"/>
    </source>
</evidence>
<organism evidence="10 11">
    <name type="scientific">Thermoanaerobacterium butyriciformans</name>
    <dbReference type="NCBI Taxonomy" id="1702242"/>
    <lineage>
        <taxon>Bacteria</taxon>
        <taxon>Bacillati</taxon>
        <taxon>Bacillota</taxon>
        <taxon>Clostridia</taxon>
        <taxon>Thermoanaerobacterales</taxon>
        <taxon>Thermoanaerobacteraceae</taxon>
        <taxon>Thermoanaerobacterium</taxon>
    </lineage>
</organism>